<evidence type="ECO:0000313" key="2">
    <source>
        <dbReference type="EMBL" id="REL25264.1"/>
    </source>
</evidence>
<accession>A0A3E0TL35</accession>
<dbReference type="Proteomes" id="UP000256478">
    <property type="component" value="Unassembled WGS sequence"/>
</dbReference>
<proteinExistence type="predicted"/>
<dbReference type="AlphaFoldDB" id="A0A3E0TL35"/>
<dbReference type="EMBL" id="QUOU01000001">
    <property type="protein sequence ID" value="REL25264.1"/>
    <property type="molecule type" value="Genomic_DNA"/>
</dbReference>
<gene>
    <name evidence="2" type="ORF">DXX93_00960</name>
</gene>
<sequence>MDGNKVGRLSTLFEQVMAKQASINEQFERQVLYEEFMNDSRNNQQGEKQATGRQLRLTR</sequence>
<feature type="compositionally biased region" description="Polar residues" evidence="1">
    <location>
        <begin position="39"/>
        <end position="52"/>
    </location>
</feature>
<dbReference type="RefSeq" id="WP_116006426.1">
    <property type="nucleotide sequence ID" value="NZ_QUOU01000001.1"/>
</dbReference>
<evidence type="ECO:0000313" key="3">
    <source>
        <dbReference type="Proteomes" id="UP000256478"/>
    </source>
</evidence>
<comment type="caution">
    <text evidence="2">The sequence shown here is derived from an EMBL/GenBank/DDBJ whole genome shotgun (WGS) entry which is preliminary data.</text>
</comment>
<reference evidence="2 3" key="1">
    <citation type="submission" date="2018-08" db="EMBL/GenBank/DDBJ databases">
        <title>Thalassotalea euphylliae genome.</title>
        <authorList>
            <person name="Summers S."/>
            <person name="Rice S.A."/>
            <person name="Freckelton M.L."/>
            <person name="Nedved B.T."/>
            <person name="Hadfield M.G."/>
        </authorList>
    </citation>
    <scope>NUCLEOTIDE SEQUENCE [LARGE SCALE GENOMIC DNA]</scope>
    <source>
        <strain evidence="2 3">H1</strain>
    </source>
</reference>
<protein>
    <submittedName>
        <fullName evidence="2">Uncharacterized protein</fullName>
    </submittedName>
</protein>
<evidence type="ECO:0000256" key="1">
    <source>
        <dbReference type="SAM" id="MobiDB-lite"/>
    </source>
</evidence>
<feature type="region of interest" description="Disordered" evidence="1">
    <location>
        <begin position="38"/>
        <end position="59"/>
    </location>
</feature>
<name>A0A3E0TL35_9GAMM</name>
<organism evidence="2 3">
    <name type="scientific">Thalassotalea euphylliae</name>
    <dbReference type="NCBI Taxonomy" id="1655234"/>
    <lineage>
        <taxon>Bacteria</taxon>
        <taxon>Pseudomonadati</taxon>
        <taxon>Pseudomonadota</taxon>
        <taxon>Gammaproteobacteria</taxon>
        <taxon>Alteromonadales</taxon>
        <taxon>Colwelliaceae</taxon>
        <taxon>Thalassotalea</taxon>
    </lineage>
</organism>